<gene>
    <name evidence="1" type="ORF">FisN_2HuN13</name>
</gene>
<dbReference type="Proteomes" id="UP000198406">
    <property type="component" value="Unassembled WGS sequence"/>
</dbReference>
<accession>A0A1Z5JG99</accession>
<name>A0A1Z5JG99_FISSO</name>
<dbReference type="EMBL" id="BDSP01000060">
    <property type="protein sequence ID" value="GAX13035.1"/>
    <property type="molecule type" value="Genomic_DNA"/>
</dbReference>
<keyword evidence="2" id="KW-1185">Reference proteome</keyword>
<sequence length="136" mass="15243">MENYRACMNALGNLEVNAFEEKRVACQVMNSASEKKLEVAETYARLCDDIVNLYRVEYTEADGAARKEAAKARFEISIKAARSNLRESNEALDAIIRAQKERITEVDKASDRMRAELESLAHAASSSIQRRSNVPS</sequence>
<evidence type="ECO:0000313" key="1">
    <source>
        <dbReference type="EMBL" id="GAX13035.1"/>
    </source>
</evidence>
<evidence type="ECO:0000313" key="2">
    <source>
        <dbReference type="Proteomes" id="UP000198406"/>
    </source>
</evidence>
<organism evidence="1 2">
    <name type="scientific">Fistulifera solaris</name>
    <name type="common">Oleaginous diatom</name>
    <dbReference type="NCBI Taxonomy" id="1519565"/>
    <lineage>
        <taxon>Eukaryota</taxon>
        <taxon>Sar</taxon>
        <taxon>Stramenopiles</taxon>
        <taxon>Ochrophyta</taxon>
        <taxon>Bacillariophyta</taxon>
        <taxon>Bacillariophyceae</taxon>
        <taxon>Bacillariophycidae</taxon>
        <taxon>Naviculales</taxon>
        <taxon>Naviculaceae</taxon>
        <taxon>Fistulifera</taxon>
    </lineage>
</organism>
<protein>
    <submittedName>
        <fullName evidence="1">Uncharacterized protein</fullName>
    </submittedName>
</protein>
<dbReference type="AlphaFoldDB" id="A0A1Z5JG99"/>
<comment type="caution">
    <text evidence="1">The sequence shown here is derived from an EMBL/GenBank/DDBJ whole genome shotgun (WGS) entry which is preliminary data.</text>
</comment>
<reference evidence="1 2" key="1">
    <citation type="journal article" date="2015" name="Plant Cell">
        <title>Oil accumulation by the oleaginous diatom Fistulifera solaris as revealed by the genome and transcriptome.</title>
        <authorList>
            <person name="Tanaka T."/>
            <person name="Maeda Y."/>
            <person name="Veluchamy A."/>
            <person name="Tanaka M."/>
            <person name="Abida H."/>
            <person name="Marechal E."/>
            <person name="Bowler C."/>
            <person name="Muto M."/>
            <person name="Sunaga Y."/>
            <person name="Tanaka M."/>
            <person name="Yoshino T."/>
            <person name="Taniguchi T."/>
            <person name="Fukuda Y."/>
            <person name="Nemoto M."/>
            <person name="Matsumoto M."/>
            <person name="Wong P.S."/>
            <person name="Aburatani S."/>
            <person name="Fujibuchi W."/>
        </authorList>
    </citation>
    <scope>NUCLEOTIDE SEQUENCE [LARGE SCALE GENOMIC DNA]</scope>
    <source>
        <strain evidence="1 2">JPCC DA0580</strain>
    </source>
</reference>
<proteinExistence type="predicted"/>
<dbReference type="InParanoid" id="A0A1Z5JG99"/>